<evidence type="ECO:0000256" key="7">
    <source>
        <dbReference type="ARBA" id="ARBA00049119"/>
    </source>
</evidence>
<evidence type="ECO:0000256" key="9">
    <source>
        <dbReference type="SAM" id="MobiDB-lite"/>
    </source>
</evidence>
<feature type="transmembrane region" description="Helical" evidence="10">
    <location>
        <begin position="214"/>
        <end position="235"/>
    </location>
</feature>
<sequence>MFGMTDLGRSKAGIALSHRPPALSDRLAAIPNNTNQSLWILDPGLRRLNFWMLVCLVSSYATGFDGSLFTGLQTLERWSSDLGNPDSNLTGIIGMSGIIGIVFAPFVGGWLNDRLGRSRTMLIAATIAVVGGALTAVKLDRPSHQRDLFICARVVLSLASGLTMVASPILMAELAHPRQRAAVASLYQCGFYSGAVVAAWMTFGTNRWSDSWSWRLPCLFQIFPFVLQIGVLWWCPQSPRWLVAQGRRDDALEVLATYHANGDRNDPLVRFELDEIAAAIEAEKAAAATTFRDLVATRGNRQRMWVVVTLAFATQWCGNGVISYYLSRILASIGIGSTRQQAVFNGGLAIFNLVVATSAAFTAERFGRRRLFIVSAFGMLASFVVITVCSAVYARSMASAAGSSVIAFLFLFFFFYDIAMTPLSFSYPVEILPYNVRSKGMSVSVSVLAVAACFNIWVNPIALAAIGWKLYLVYIAVLVLFCINVLLTYPETRGRTVEEIAVVFDGVEGAAAAVVAEVDAGRLGVVDEKRRQPGGAARLATFRLAAGAGGALSSSSATTMSKDDDAKKDDSMRSVTGDAV</sequence>
<evidence type="ECO:0000313" key="12">
    <source>
        <dbReference type="EMBL" id="EPQ27131.1"/>
    </source>
</evidence>
<dbReference type="GO" id="GO:0016020">
    <property type="term" value="C:membrane"/>
    <property type="evidence" value="ECO:0007669"/>
    <property type="project" value="UniProtKB-SubCell"/>
</dbReference>
<feature type="compositionally biased region" description="Low complexity" evidence="9">
    <location>
        <begin position="548"/>
        <end position="560"/>
    </location>
</feature>
<dbReference type="Gene3D" id="1.20.1250.20">
    <property type="entry name" value="MFS general substrate transporter like domains"/>
    <property type="match status" value="1"/>
</dbReference>
<dbReference type="InterPro" id="IPR020846">
    <property type="entry name" value="MFS_dom"/>
</dbReference>
<dbReference type="AlphaFoldDB" id="A0A061H959"/>
<feature type="transmembrane region" description="Helical" evidence="10">
    <location>
        <begin position="346"/>
        <end position="364"/>
    </location>
</feature>
<dbReference type="PANTHER" id="PTHR48022:SF64">
    <property type="entry name" value="MAJOR FACILITATOR SUPERFAMILY (MFS) PROFILE DOMAIN-CONTAINING PROTEIN"/>
    <property type="match status" value="1"/>
</dbReference>
<feature type="transmembrane region" description="Helical" evidence="10">
    <location>
        <begin position="120"/>
        <end position="137"/>
    </location>
</feature>
<reference evidence="12 13" key="1">
    <citation type="journal article" date="2013" name="Plant Cell">
        <title>The transition from a phytopathogenic smut ancestor to an anamorphic biocontrol agent deciphered by comparative whole-genome analysis.</title>
        <authorList>
            <person name="Lefebvre F."/>
            <person name="Joly D.L."/>
            <person name="Labbe C."/>
            <person name="Teichmann B."/>
            <person name="Linning R."/>
            <person name="Belzile F."/>
            <person name="Bakkeren G."/>
            <person name="Belanger R.R."/>
        </authorList>
    </citation>
    <scope>NUCLEOTIDE SEQUENCE [LARGE SCALE GENOMIC DNA]</scope>
    <source>
        <strain evidence="12 13">PF-1</strain>
    </source>
</reference>
<evidence type="ECO:0000256" key="1">
    <source>
        <dbReference type="ARBA" id="ARBA00004141"/>
    </source>
</evidence>
<feature type="transmembrane region" description="Helical" evidence="10">
    <location>
        <begin position="182"/>
        <end position="202"/>
    </location>
</feature>
<feature type="transmembrane region" description="Helical" evidence="10">
    <location>
        <begin position="149"/>
        <end position="170"/>
    </location>
</feature>
<accession>A0A061H959</accession>
<feature type="transmembrane region" description="Helical" evidence="10">
    <location>
        <begin position="48"/>
        <end position="69"/>
    </location>
</feature>
<dbReference type="InterPro" id="IPR003663">
    <property type="entry name" value="Sugar/inositol_transpt"/>
</dbReference>
<feature type="transmembrane region" description="Helical" evidence="10">
    <location>
        <begin position="440"/>
        <end position="458"/>
    </location>
</feature>
<feature type="domain" description="Major facilitator superfamily (MFS) profile" evidence="11">
    <location>
        <begin position="51"/>
        <end position="493"/>
    </location>
</feature>
<dbReference type="InterPro" id="IPR050360">
    <property type="entry name" value="MFS_Sugar_Transporters"/>
</dbReference>
<dbReference type="Proteomes" id="UP000053664">
    <property type="component" value="Unassembled WGS sequence"/>
</dbReference>
<feature type="transmembrane region" description="Helical" evidence="10">
    <location>
        <begin position="470"/>
        <end position="489"/>
    </location>
</feature>
<feature type="transmembrane region" description="Helical" evidence="10">
    <location>
        <begin position="304"/>
        <end position="326"/>
    </location>
</feature>
<keyword evidence="4 10" id="KW-0812">Transmembrane</keyword>
<dbReference type="InterPro" id="IPR036259">
    <property type="entry name" value="MFS_trans_sf"/>
</dbReference>
<name>A0A061H959_9BASI</name>
<proteinExistence type="inferred from homology"/>
<dbReference type="PROSITE" id="PS00216">
    <property type="entry name" value="SUGAR_TRANSPORT_1"/>
    <property type="match status" value="1"/>
</dbReference>
<dbReference type="InterPro" id="IPR005828">
    <property type="entry name" value="MFS_sugar_transport-like"/>
</dbReference>
<dbReference type="SUPFAM" id="SSF103473">
    <property type="entry name" value="MFS general substrate transporter"/>
    <property type="match status" value="1"/>
</dbReference>
<dbReference type="EMBL" id="KE361641">
    <property type="protein sequence ID" value="EPQ27131.1"/>
    <property type="molecule type" value="Genomic_DNA"/>
</dbReference>
<dbReference type="KEGG" id="pfp:PFL1_05412"/>
<dbReference type="GO" id="GO:0005351">
    <property type="term" value="F:carbohydrate:proton symporter activity"/>
    <property type="evidence" value="ECO:0007669"/>
    <property type="project" value="TreeGrafter"/>
</dbReference>
<dbReference type="PANTHER" id="PTHR48022">
    <property type="entry name" value="PLASTIDIC GLUCOSE TRANSPORTER 4"/>
    <property type="match status" value="1"/>
</dbReference>
<keyword evidence="5 10" id="KW-1133">Transmembrane helix</keyword>
<evidence type="ECO:0000313" key="13">
    <source>
        <dbReference type="Proteomes" id="UP000053664"/>
    </source>
</evidence>
<dbReference type="RefSeq" id="XP_007881135.1">
    <property type="nucleotide sequence ID" value="XM_007882944.1"/>
</dbReference>
<comment type="subcellular location">
    <subcellularLocation>
        <location evidence="1">Membrane</location>
        <topology evidence="1">Multi-pass membrane protein</topology>
    </subcellularLocation>
</comment>
<feature type="region of interest" description="Disordered" evidence="9">
    <location>
        <begin position="548"/>
        <end position="580"/>
    </location>
</feature>
<dbReference type="PROSITE" id="PS50850">
    <property type="entry name" value="MFS"/>
    <property type="match status" value="1"/>
</dbReference>
<evidence type="ECO:0000256" key="10">
    <source>
        <dbReference type="SAM" id="Phobius"/>
    </source>
</evidence>
<feature type="transmembrane region" description="Helical" evidence="10">
    <location>
        <begin position="89"/>
        <end position="108"/>
    </location>
</feature>
<dbReference type="InterPro" id="IPR005829">
    <property type="entry name" value="Sugar_transporter_CS"/>
</dbReference>
<feature type="compositionally biased region" description="Basic and acidic residues" evidence="9">
    <location>
        <begin position="561"/>
        <end position="572"/>
    </location>
</feature>
<evidence type="ECO:0000256" key="8">
    <source>
        <dbReference type="RuleBase" id="RU003346"/>
    </source>
</evidence>
<feature type="transmembrane region" description="Helical" evidence="10">
    <location>
        <begin position="371"/>
        <end position="394"/>
    </location>
</feature>
<evidence type="ECO:0000256" key="3">
    <source>
        <dbReference type="ARBA" id="ARBA00022448"/>
    </source>
</evidence>
<dbReference type="GeneID" id="19319505"/>
<keyword evidence="3 8" id="KW-0813">Transport</keyword>
<feature type="transmembrane region" description="Helical" evidence="10">
    <location>
        <begin position="400"/>
        <end position="419"/>
    </location>
</feature>
<evidence type="ECO:0000256" key="4">
    <source>
        <dbReference type="ARBA" id="ARBA00022692"/>
    </source>
</evidence>
<dbReference type="Pfam" id="PF00083">
    <property type="entry name" value="Sugar_tr"/>
    <property type="match status" value="1"/>
</dbReference>
<organism evidence="12 13">
    <name type="scientific">Pseudozyma flocculosa PF-1</name>
    <dbReference type="NCBI Taxonomy" id="1277687"/>
    <lineage>
        <taxon>Eukaryota</taxon>
        <taxon>Fungi</taxon>
        <taxon>Dikarya</taxon>
        <taxon>Basidiomycota</taxon>
        <taxon>Ustilaginomycotina</taxon>
        <taxon>Ustilaginomycetes</taxon>
        <taxon>Ustilaginales</taxon>
        <taxon>Ustilaginaceae</taxon>
        <taxon>Pseudozyma</taxon>
    </lineage>
</organism>
<dbReference type="eggNOG" id="KOG0254">
    <property type="taxonomic scope" value="Eukaryota"/>
</dbReference>
<dbReference type="NCBIfam" id="TIGR00879">
    <property type="entry name" value="SP"/>
    <property type="match status" value="1"/>
</dbReference>
<comment type="catalytic activity">
    <reaction evidence="7">
        <text>myo-inositol(out) + H(+)(out) = myo-inositol(in) + H(+)(in)</text>
        <dbReference type="Rhea" id="RHEA:60364"/>
        <dbReference type="ChEBI" id="CHEBI:15378"/>
        <dbReference type="ChEBI" id="CHEBI:17268"/>
    </reaction>
</comment>
<dbReference type="HOGENOM" id="CLU_001265_30_13_1"/>
<gene>
    <name evidence="12" type="ORF">PFL1_05412</name>
</gene>
<evidence type="ECO:0000256" key="2">
    <source>
        <dbReference type="ARBA" id="ARBA00010992"/>
    </source>
</evidence>
<protein>
    <recommendedName>
        <fullName evidence="11">Major facilitator superfamily (MFS) profile domain-containing protein</fullName>
    </recommendedName>
</protein>
<comment type="similarity">
    <text evidence="2 8">Belongs to the major facilitator superfamily. Sugar transporter (TC 2.A.1.1) family.</text>
</comment>
<evidence type="ECO:0000259" key="11">
    <source>
        <dbReference type="PROSITE" id="PS50850"/>
    </source>
</evidence>
<dbReference type="FunFam" id="1.20.1250.20:FF:000134">
    <property type="entry name" value="MFS sugar transporter protein"/>
    <property type="match status" value="1"/>
</dbReference>
<evidence type="ECO:0000256" key="6">
    <source>
        <dbReference type="ARBA" id="ARBA00023136"/>
    </source>
</evidence>
<keyword evidence="6 10" id="KW-0472">Membrane</keyword>
<evidence type="ECO:0000256" key="5">
    <source>
        <dbReference type="ARBA" id="ARBA00022989"/>
    </source>
</evidence>